<dbReference type="CDD" id="cd00590">
    <property type="entry name" value="RRM_SF"/>
    <property type="match status" value="1"/>
</dbReference>
<evidence type="ECO:0000313" key="3">
    <source>
        <dbReference type="Proteomes" id="UP000232722"/>
    </source>
</evidence>
<evidence type="ECO:0000313" key="2">
    <source>
        <dbReference type="EMBL" id="PKB94725.1"/>
    </source>
</evidence>
<dbReference type="InterPro" id="IPR012677">
    <property type="entry name" value="Nucleotide-bd_a/b_plait_sf"/>
</dbReference>
<proteinExistence type="predicted"/>
<sequence length="1080" mass="121968">MTGSGDAKCLIIHFQTAEARDMCVSSTHSEFPDLQFHLYDPKQLRSDEDLCAIQVTDIPFFITKPQLQSYFKKFGNLLSLHLYSRKGAKMQQARIVYDHADAISRFTTQWAVYCFSTCLRVTPCHYSIDQKAARREFVAVLSGLLTNTKDIHLAPLVKEHGAKAINIPLSLNSYKPKPWAYVTFNSQTTMDAAMEQTIGFQGRTLRWGSSNDSKALCHRCGKLGCAPTSCPLNQRHGRSRTRDPVAALKERFNIGQRPAQQRTPRNNSRSRSCSKSQDRSASAQRSNPNSNSSNNNIHNKNTKPSSFDSASCSSTAHGRTPSNNRKGKDRSVSFSSSTRTPLPNPNSSNALEAALNILDVLKKLQQDVARVESRISTFELNNQRLSAIKAHLGINPPSIPVVDSELDRMEKDPPETTGTLIPHPNAPSSSGPKKSSPPTSIPNKASQSVPASNSNPSPQDELNSALLLLLVVLPPIELQLLRNNWLLNSFPHIYNFSEHESLFTALNSSPIPNSFNISSFNVNGLRHNSQVKIEQISNFFNLKHISFGVKSTGGVSLFIEKSLASHVQDFVSHSSRILSVDLYFKGNVKLRIFVIYIPPVSDSKLRSETIDLLLQLLVHTKQQNFYHAICGDFNMHLDTYYPIYFNRPSTASQRAYRLLYHLLSHGYEETIPVNASDSLGTFHRDDQVTRIDYVWSCPMLKSFALTSYIFDAQDTCSSDHNPVITYFDDSLLIASIKVACAKQLQRQTHRIFKFDSVTTQQWESFSTHTVSLYDVPPSTFSTWHINQQCEYLHSRIVKAANASLPSVTVGNQHTPTVPKDLEALTQHYRFLSRLLHSIRLLKKYPSTYYIRYERTWSTHFIRLQKILYLYKKVIPSPPILPTSLSTYFQDSSIRAKLDDRDNNFETDISTFIDSALLRTRRRIILDRVFIDHPTQPKLLTDPHDIDDAVIKHFQTSVPIKSSPPDNISALPERWFSAYHPMDDVDSSIYSSLLDPPTLEDWLSTVSSMLNDKAPGPSMITYEMLKHLGANTSALVLILVQSCLRTADIPDLWRQAMVFPIPKPHEWKCQLKNTRPITLLE</sequence>
<dbReference type="GO" id="GO:0003676">
    <property type="term" value="F:nucleic acid binding"/>
    <property type="evidence" value="ECO:0007669"/>
    <property type="project" value="InterPro"/>
</dbReference>
<reference evidence="2 3" key="2">
    <citation type="submission" date="2017-09" db="EMBL/GenBank/DDBJ databases">
        <title>Extensive intraspecific genome diversity in a model arbuscular mycorrhizal fungus.</title>
        <authorList>
            <person name="Chen E.C."/>
            <person name="Morin E."/>
            <person name="Beaudet D."/>
            <person name="Noel J."/>
            <person name="Ndikumana S."/>
            <person name="Charron P."/>
            <person name="St-Onge C."/>
            <person name="Giorgi J."/>
            <person name="Grigoriev I.V."/>
            <person name="Roux C."/>
            <person name="Martin F.M."/>
            <person name="Corradi N."/>
        </authorList>
    </citation>
    <scope>NUCLEOTIDE SEQUENCE [LARGE SCALE GENOMIC DNA]</scope>
    <source>
        <strain evidence="2 3">A5</strain>
    </source>
</reference>
<organism evidence="2 3">
    <name type="scientific">Rhizophagus irregularis</name>
    <dbReference type="NCBI Taxonomy" id="588596"/>
    <lineage>
        <taxon>Eukaryota</taxon>
        <taxon>Fungi</taxon>
        <taxon>Fungi incertae sedis</taxon>
        <taxon>Mucoromycota</taxon>
        <taxon>Glomeromycotina</taxon>
        <taxon>Glomeromycetes</taxon>
        <taxon>Glomerales</taxon>
        <taxon>Glomeraceae</taxon>
        <taxon>Rhizophagus</taxon>
    </lineage>
</organism>
<feature type="compositionally biased region" description="Polar residues" evidence="1">
    <location>
        <begin position="332"/>
        <end position="348"/>
    </location>
</feature>
<dbReference type="InterPro" id="IPR035979">
    <property type="entry name" value="RBD_domain_sf"/>
</dbReference>
<gene>
    <name evidence="2" type="ORF">RhiirA5_438151</name>
</gene>
<dbReference type="Proteomes" id="UP000232722">
    <property type="component" value="Unassembled WGS sequence"/>
</dbReference>
<dbReference type="Gene3D" id="3.60.10.10">
    <property type="entry name" value="Endonuclease/exonuclease/phosphatase"/>
    <property type="match status" value="1"/>
</dbReference>
<feature type="region of interest" description="Disordered" evidence="1">
    <location>
        <begin position="408"/>
        <end position="457"/>
    </location>
</feature>
<protein>
    <recommendedName>
        <fullName evidence="4">RRM domain-containing protein</fullName>
    </recommendedName>
</protein>
<reference evidence="2 3" key="1">
    <citation type="submission" date="2016-04" db="EMBL/GenBank/DDBJ databases">
        <title>Genome analyses suggest a sexual origin of heterokaryosis in a supposedly ancient asexual fungus.</title>
        <authorList>
            <person name="Ropars J."/>
            <person name="Sedzielewska K."/>
            <person name="Noel J."/>
            <person name="Charron P."/>
            <person name="Farinelli L."/>
            <person name="Marton T."/>
            <person name="Kruger M."/>
            <person name="Pelin A."/>
            <person name="Brachmann A."/>
            <person name="Corradi N."/>
        </authorList>
    </citation>
    <scope>NUCLEOTIDE SEQUENCE [LARGE SCALE GENOMIC DNA]</scope>
    <source>
        <strain evidence="2 3">A5</strain>
    </source>
</reference>
<dbReference type="VEuPathDB" id="FungiDB:RhiirA1_478610"/>
<accession>A0A2N0NJI1</accession>
<dbReference type="VEuPathDB" id="FungiDB:RhiirA1_475229"/>
<feature type="compositionally biased region" description="Low complexity" evidence="1">
    <location>
        <begin position="262"/>
        <end position="314"/>
    </location>
</feature>
<feature type="compositionally biased region" description="Low complexity" evidence="1">
    <location>
        <begin position="426"/>
        <end position="444"/>
    </location>
</feature>
<dbReference type="PANTHER" id="PTHR19446">
    <property type="entry name" value="REVERSE TRANSCRIPTASES"/>
    <property type="match status" value="1"/>
</dbReference>
<evidence type="ECO:0000256" key="1">
    <source>
        <dbReference type="SAM" id="MobiDB-lite"/>
    </source>
</evidence>
<dbReference type="InterPro" id="IPR036691">
    <property type="entry name" value="Endo/exonu/phosph_ase_sf"/>
</dbReference>
<feature type="non-terminal residue" evidence="2">
    <location>
        <position position="1080"/>
    </location>
</feature>
<dbReference type="VEuPathDB" id="FungiDB:FUN_016793"/>
<evidence type="ECO:0008006" key="4">
    <source>
        <dbReference type="Google" id="ProtNLM"/>
    </source>
</evidence>
<comment type="caution">
    <text evidence="2">The sequence shown here is derived from an EMBL/GenBank/DDBJ whole genome shotgun (WGS) entry which is preliminary data.</text>
</comment>
<feature type="region of interest" description="Disordered" evidence="1">
    <location>
        <begin position="249"/>
        <end position="348"/>
    </location>
</feature>
<name>A0A2N0NJI1_9GLOM</name>
<dbReference type="SUPFAM" id="SSF54928">
    <property type="entry name" value="RNA-binding domain, RBD"/>
    <property type="match status" value="1"/>
</dbReference>
<dbReference type="VEuPathDB" id="FungiDB:RhiirFUN_016310"/>
<dbReference type="EMBL" id="LLXJ01005637">
    <property type="protein sequence ID" value="PKB94725.1"/>
    <property type="molecule type" value="Genomic_DNA"/>
</dbReference>
<dbReference type="AlphaFoldDB" id="A0A2N0NJI1"/>
<feature type="compositionally biased region" description="Polar residues" evidence="1">
    <location>
        <begin position="445"/>
        <end position="457"/>
    </location>
</feature>
<dbReference type="SUPFAM" id="SSF56219">
    <property type="entry name" value="DNase I-like"/>
    <property type="match status" value="1"/>
</dbReference>
<feature type="compositionally biased region" description="Polar residues" evidence="1">
    <location>
        <begin position="315"/>
        <end position="324"/>
    </location>
</feature>
<dbReference type="Gene3D" id="3.30.70.330">
    <property type="match status" value="1"/>
</dbReference>